<dbReference type="EMBL" id="OU892278">
    <property type="protein sequence ID" value="CAG9765387.1"/>
    <property type="molecule type" value="Genomic_DNA"/>
</dbReference>
<dbReference type="PANTHER" id="PTHR45877:SF2">
    <property type="entry name" value="E3 UBIQUITIN-PROTEIN LIGASE SINA-RELATED"/>
    <property type="match status" value="1"/>
</dbReference>
<dbReference type="InterPro" id="IPR004162">
    <property type="entry name" value="SINA-like_animal"/>
</dbReference>
<dbReference type="GO" id="GO:0043161">
    <property type="term" value="P:proteasome-mediated ubiquitin-dependent protein catabolic process"/>
    <property type="evidence" value="ECO:0007669"/>
    <property type="project" value="TreeGrafter"/>
</dbReference>
<dbReference type="Proteomes" id="UP001152799">
    <property type="component" value="Chromosome 2"/>
</dbReference>
<dbReference type="PROSITE" id="PS51081">
    <property type="entry name" value="ZF_SIAH"/>
    <property type="match status" value="1"/>
</dbReference>
<keyword evidence="3" id="KW-0862">Zinc</keyword>
<keyword evidence="1" id="KW-0479">Metal-binding</keyword>
<dbReference type="PANTHER" id="PTHR45877">
    <property type="entry name" value="E3 UBIQUITIN-PROTEIN LIGASE SIAH2"/>
    <property type="match status" value="1"/>
</dbReference>
<dbReference type="OrthoDB" id="4788989at2759"/>
<protein>
    <recommendedName>
        <fullName evidence="5">SIAH-type domain-containing protein</fullName>
    </recommendedName>
</protein>
<gene>
    <name evidence="6" type="ORF">CEUTPL_LOCUS5994</name>
</gene>
<dbReference type="GO" id="GO:0008270">
    <property type="term" value="F:zinc ion binding"/>
    <property type="evidence" value="ECO:0007669"/>
    <property type="project" value="UniProtKB-KW"/>
</dbReference>
<dbReference type="AlphaFoldDB" id="A0A9N9MML4"/>
<evidence type="ECO:0000256" key="4">
    <source>
        <dbReference type="PROSITE-ProRule" id="PRU00455"/>
    </source>
</evidence>
<evidence type="ECO:0000313" key="6">
    <source>
        <dbReference type="EMBL" id="CAG9765387.1"/>
    </source>
</evidence>
<keyword evidence="2 4" id="KW-0863">Zinc-finger</keyword>
<evidence type="ECO:0000313" key="7">
    <source>
        <dbReference type="Proteomes" id="UP001152799"/>
    </source>
</evidence>
<name>A0A9N9MML4_9CUCU</name>
<evidence type="ECO:0000256" key="1">
    <source>
        <dbReference type="ARBA" id="ARBA00022723"/>
    </source>
</evidence>
<dbReference type="InterPro" id="IPR013010">
    <property type="entry name" value="Znf_SIAH"/>
</dbReference>
<dbReference type="GO" id="GO:0031624">
    <property type="term" value="F:ubiquitin conjugating enzyme binding"/>
    <property type="evidence" value="ECO:0007669"/>
    <property type="project" value="TreeGrafter"/>
</dbReference>
<evidence type="ECO:0000259" key="5">
    <source>
        <dbReference type="PROSITE" id="PS51081"/>
    </source>
</evidence>
<keyword evidence="7" id="KW-1185">Reference proteome</keyword>
<proteinExistence type="predicted"/>
<dbReference type="Gene3D" id="3.30.40.10">
    <property type="entry name" value="Zinc/RING finger domain, C3HC4 (zinc finger)"/>
    <property type="match status" value="1"/>
</dbReference>
<feature type="domain" description="SIAH-type" evidence="5">
    <location>
        <begin position="326"/>
        <end position="384"/>
    </location>
</feature>
<dbReference type="Pfam" id="PF21361">
    <property type="entry name" value="Sina_ZnF"/>
    <property type="match status" value="1"/>
</dbReference>
<reference evidence="6" key="1">
    <citation type="submission" date="2022-01" db="EMBL/GenBank/DDBJ databases">
        <authorList>
            <person name="King R."/>
        </authorList>
    </citation>
    <scope>NUCLEOTIDE SEQUENCE</scope>
</reference>
<dbReference type="GO" id="GO:0061630">
    <property type="term" value="F:ubiquitin protein ligase activity"/>
    <property type="evidence" value="ECO:0007669"/>
    <property type="project" value="TreeGrafter"/>
</dbReference>
<dbReference type="SUPFAM" id="SSF49599">
    <property type="entry name" value="TRAF domain-like"/>
    <property type="match status" value="1"/>
</dbReference>
<evidence type="ECO:0000256" key="3">
    <source>
        <dbReference type="ARBA" id="ARBA00022833"/>
    </source>
</evidence>
<accession>A0A9N9MML4</accession>
<dbReference type="GO" id="GO:0005737">
    <property type="term" value="C:cytoplasm"/>
    <property type="evidence" value="ECO:0007669"/>
    <property type="project" value="TreeGrafter"/>
</dbReference>
<evidence type="ECO:0000256" key="2">
    <source>
        <dbReference type="ARBA" id="ARBA00022771"/>
    </source>
</evidence>
<sequence length="486" mass="55684">MLTKIFLCPADKKYGCTWEGSSNDIYEHFSEEHEELLFFSGSVNIPLDVASENRLLLFDTEIYLLQTKINGEHLNIYLRYLGPALIASNLTYDIDLTANGVKLEKPYVIEEDGCFSVSLKCIEAHFGEVNAINCQLSVSGDFTAQSPDVDDVFEDPPKKNEEFATENIELMKHLSPSLQNLSTSENKLMKYVSPSLQNLSTVELREKPDSSNEANRATWYGMDSYLPKQPASLLNRSHTFSSEDIRRNSALRRHSSMRSLGSIAETDLDFELKCCNCDSHLSAPIFLCANSHNICPTCYADCESCIICDKEITGQRNEELETKAIDHVYTCTNQRNGCHKKLPYDEIEEHELNCTFCQFLCPMEECGFNSSYRNMVAHLNLIHSSVKMFQSFIAVFQKHQELFLANETMGIFYCNWKQIDSKILWRAKYCGPKGRKFFCELKFKGKTFKRPLLLTKNDECYFKEMELAELKEQKVKAKNSILTVTR</sequence>
<organism evidence="6 7">
    <name type="scientific">Ceutorhynchus assimilis</name>
    <name type="common">cabbage seed weevil</name>
    <dbReference type="NCBI Taxonomy" id="467358"/>
    <lineage>
        <taxon>Eukaryota</taxon>
        <taxon>Metazoa</taxon>
        <taxon>Ecdysozoa</taxon>
        <taxon>Arthropoda</taxon>
        <taxon>Hexapoda</taxon>
        <taxon>Insecta</taxon>
        <taxon>Pterygota</taxon>
        <taxon>Neoptera</taxon>
        <taxon>Endopterygota</taxon>
        <taxon>Coleoptera</taxon>
        <taxon>Polyphaga</taxon>
        <taxon>Cucujiformia</taxon>
        <taxon>Curculionidae</taxon>
        <taxon>Ceutorhynchinae</taxon>
        <taxon>Ceutorhynchus</taxon>
    </lineage>
</organism>
<dbReference type="InterPro" id="IPR013083">
    <property type="entry name" value="Znf_RING/FYVE/PHD"/>
</dbReference>